<dbReference type="KEGG" id="cpre:Csp1_17070"/>
<feature type="transmembrane region" description="Helical" evidence="5">
    <location>
        <begin position="87"/>
        <end position="106"/>
    </location>
</feature>
<name>A0A2Z3YQK9_9CORY</name>
<dbReference type="InterPro" id="IPR011701">
    <property type="entry name" value="MFS"/>
</dbReference>
<evidence type="ECO:0000313" key="8">
    <source>
        <dbReference type="Proteomes" id="UP000247696"/>
    </source>
</evidence>
<feature type="transmembrane region" description="Helical" evidence="5">
    <location>
        <begin position="326"/>
        <end position="348"/>
    </location>
</feature>
<feature type="transmembrane region" description="Helical" evidence="5">
    <location>
        <begin position="21"/>
        <end position="44"/>
    </location>
</feature>
<dbReference type="EMBL" id="CP024988">
    <property type="protein sequence ID" value="AWT26489.1"/>
    <property type="molecule type" value="Genomic_DNA"/>
</dbReference>
<dbReference type="RefSeq" id="WP_110481556.1">
    <property type="nucleotide sequence ID" value="NZ_CP024988.1"/>
</dbReference>
<sequence length="442" mass="46679">MQVSASAATPNDRLTGRALTVWSAGILAYILAITGRTSLGVAGVEAMDHFGISASRLAVFSSVQVGVYALAQIPTGMLIDRLGPRRMLVVGALMMGVGQVLLGATGSYPVAILARVIIGSADATAFLSVMRILPAWIPMRRTPLFTQLTGSLGYIGQFISAVPFTALLHAHGWEVSFVSLGATSVLVAVLVRVAVRDTPTQRDGSVTSAAETGRRDGNGPGIAGVLSFVLRQPACWLGFFIHFTLMSQIVFTLLWGKPLMTLGMGLSDAQASAVLVINMVVSVLVGPLAGIISARSGRRRPFVALGATVVVALSWVVFFLPDAPRGFAAVIAMNIILPAMGPVANFGFDTVREEIDRRFTATATGLSNMGGFVAAMVASQAVGFILDASSDSGDYTWDDFRYAWFVAVGAVWVVGVLGLLVSRRAMTRWRAGRDAQTVTVRQ</sequence>
<dbReference type="SUPFAM" id="SSF103473">
    <property type="entry name" value="MFS general substrate transporter"/>
    <property type="match status" value="1"/>
</dbReference>
<dbReference type="STRING" id="1737425.GCA_900049755_02633"/>
<feature type="transmembrane region" description="Helical" evidence="5">
    <location>
        <begin position="175"/>
        <end position="195"/>
    </location>
</feature>
<organism evidence="7 8">
    <name type="scientific">Corynebacterium provencense</name>
    <dbReference type="NCBI Taxonomy" id="1737425"/>
    <lineage>
        <taxon>Bacteria</taxon>
        <taxon>Bacillati</taxon>
        <taxon>Actinomycetota</taxon>
        <taxon>Actinomycetes</taxon>
        <taxon>Mycobacteriales</taxon>
        <taxon>Corynebacteriaceae</taxon>
        <taxon>Corynebacterium</taxon>
    </lineage>
</organism>
<protein>
    <submittedName>
        <fullName evidence="7">Putative sulfoacetate transporter SauU</fullName>
    </submittedName>
</protein>
<comment type="subcellular location">
    <subcellularLocation>
        <location evidence="1">Cell membrane</location>
        <topology evidence="1">Multi-pass membrane protein</topology>
    </subcellularLocation>
</comment>
<keyword evidence="3 5" id="KW-1133">Transmembrane helix</keyword>
<feature type="domain" description="Major facilitator superfamily (MFS) profile" evidence="6">
    <location>
        <begin position="21"/>
        <end position="427"/>
    </location>
</feature>
<feature type="transmembrane region" description="Helical" evidence="5">
    <location>
        <begin position="360"/>
        <end position="382"/>
    </location>
</feature>
<dbReference type="PROSITE" id="PS50850">
    <property type="entry name" value="MFS"/>
    <property type="match status" value="1"/>
</dbReference>
<dbReference type="AlphaFoldDB" id="A0A2Z3YQK9"/>
<dbReference type="PANTHER" id="PTHR11662">
    <property type="entry name" value="SOLUTE CARRIER FAMILY 17"/>
    <property type="match status" value="1"/>
</dbReference>
<keyword evidence="2 5" id="KW-0812">Transmembrane</keyword>
<evidence type="ECO:0000256" key="4">
    <source>
        <dbReference type="ARBA" id="ARBA00023136"/>
    </source>
</evidence>
<feature type="transmembrane region" description="Helical" evidence="5">
    <location>
        <begin position="402"/>
        <end position="421"/>
    </location>
</feature>
<dbReference type="Gene3D" id="1.20.1250.20">
    <property type="entry name" value="MFS general substrate transporter like domains"/>
    <property type="match status" value="2"/>
</dbReference>
<dbReference type="PANTHER" id="PTHR11662:SF399">
    <property type="entry name" value="FI19708P1-RELATED"/>
    <property type="match status" value="1"/>
</dbReference>
<feature type="transmembrane region" description="Helical" evidence="5">
    <location>
        <begin position="275"/>
        <end position="294"/>
    </location>
</feature>
<keyword evidence="4 5" id="KW-0472">Membrane</keyword>
<dbReference type="Pfam" id="PF07690">
    <property type="entry name" value="MFS_1"/>
    <property type="match status" value="1"/>
</dbReference>
<dbReference type="InterPro" id="IPR050382">
    <property type="entry name" value="MFS_Na/Anion_cotransporter"/>
</dbReference>
<evidence type="ECO:0000256" key="3">
    <source>
        <dbReference type="ARBA" id="ARBA00022989"/>
    </source>
</evidence>
<keyword evidence="8" id="KW-1185">Reference proteome</keyword>
<feature type="transmembrane region" description="Helical" evidence="5">
    <location>
        <begin position="301"/>
        <end position="320"/>
    </location>
</feature>
<feature type="transmembrane region" description="Helical" evidence="5">
    <location>
        <begin position="145"/>
        <end position="169"/>
    </location>
</feature>
<evidence type="ECO:0000256" key="1">
    <source>
        <dbReference type="ARBA" id="ARBA00004651"/>
    </source>
</evidence>
<proteinExistence type="predicted"/>
<evidence type="ECO:0000256" key="2">
    <source>
        <dbReference type="ARBA" id="ARBA00022692"/>
    </source>
</evidence>
<reference evidence="8" key="1">
    <citation type="submission" date="2017-11" db="EMBL/GenBank/DDBJ databases">
        <title>Otitis media/interna in a cat caused by the recently described species Corynebacterium provencense.</title>
        <authorList>
            <person name="Kittl S."/>
            <person name="Brodard I."/>
            <person name="Rychener L."/>
            <person name="Jores J."/>
            <person name="Roosje P."/>
            <person name="Gobeli Brawand S."/>
        </authorList>
    </citation>
    <scope>NUCLEOTIDE SEQUENCE [LARGE SCALE GENOMIC DNA]</scope>
    <source>
        <strain evidence="8">17KM38</strain>
    </source>
</reference>
<dbReference type="OrthoDB" id="4332123at2"/>
<evidence type="ECO:0000313" key="7">
    <source>
        <dbReference type="EMBL" id="AWT26489.1"/>
    </source>
</evidence>
<evidence type="ECO:0000256" key="5">
    <source>
        <dbReference type="SAM" id="Phobius"/>
    </source>
</evidence>
<accession>A0A2Z3YQK9</accession>
<dbReference type="GO" id="GO:0005886">
    <property type="term" value="C:plasma membrane"/>
    <property type="evidence" value="ECO:0007669"/>
    <property type="project" value="UniProtKB-SubCell"/>
</dbReference>
<feature type="transmembrane region" description="Helical" evidence="5">
    <location>
        <begin position="112"/>
        <end position="133"/>
    </location>
</feature>
<dbReference type="Proteomes" id="UP000247696">
    <property type="component" value="Chromosome"/>
</dbReference>
<feature type="transmembrane region" description="Helical" evidence="5">
    <location>
        <begin position="234"/>
        <end position="255"/>
    </location>
</feature>
<dbReference type="InterPro" id="IPR020846">
    <property type="entry name" value="MFS_dom"/>
</dbReference>
<feature type="transmembrane region" description="Helical" evidence="5">
    <location>
        <begin position="50"/>
        <end position="71"/>
    </location>
</feature>
<dbReference type="InterPro" id="IPR036259">
    <property type="entry name" value="MFS_trans_sf"/>
</dbReference>
<evidence type="ECO:0000259" key="6">
    <source>
        <dbReference type="PROSITE" id="PS50850"/>
    </source>
</evidence>
<dbReference type="GO" id="GO:0022857">
    <property type="term" value="F:transmembrane transporter activity"/>
    <property type="evidence" value="ECO:0007669"/>
    <property type="project" value="InterPro"/>
</dbReference>
<gene>
    <name evidence="7" type="primary">sauU</name>
    <name evidence="7" type="ORF">Csp1_17070</name>
</gene>